<feature type="domain" description="DUF2779" evidence="2">
    <location>
        <begin position="409"/>
        <end position="535"/>
    </location>
</feature>
<feature type="compositionally biased region" description="Polar residues" evidence="1">
    <location>
        <begin position="105"/>
        <end position="116"/>
    </location>
</feature>
<protein>
    <recommendedName>
        <fullName evidence="2">DUF2779 domain-containing protein</fullName>
    </recommendedName>
</protein>
<evidence type="ECO:0000313" key="4">
    <source>
        <dbReference type="Proteomes" id="UP000018731"/>
    </source>
</evidence>
<dbReference type="HOGENOM" id="CLU_039162_0_0_7"/>
<evidence type="ECO:0000256" key="1">
    <source>
        <dbReference type="SAM" id="MobiDB-lite"/>
    </source>
</evidence>
<dbReference type="STRING" id="1357400.HMPREF2086_00108"/>
<sequence length="610" mass="68405">MSICNATKKAHKNFSGQSNVRFARYNVSHKNKGEQMPRTIHTHSATKQVENTTASKTHNAKARATVIDKSNHDKQTHATITNKNLSQSNQAHTIKDTTKPTKPTSQMPTTKPHSLHLSKSQYLRGVQCHKRLWLYKYKRELLDEPTPSQLARFQAGNEVGELALKLFDCKEKIAFSEGDFSAKIARTKELVKSGAHSIAEATFSHNGVLVMVDILQITADGLIINEVKSSTGLKSVHIDDLAVQYFVLSGAGHKVIGANLVHIDSTYTRKGVLEVEKLFAKIDCLQAVLEKQSEVEQNLCEFEKILEDSTNAPNIAIGTQCDCPYECDFKGVCWSGVADENSIFEISRLDWRTKFALYHSGIARFSDIKDFSAFSASQILQIQCALDNATHIDKPAIQAFLATLRYPVYHLDFETFQEAVPSFDSQCPYMQVPFQYSLHIDYGGGDESIEHREFLADSQGDPRVVLVESLVRDIPRGAFILAYNASFEKGVMKRLALTFPQYAEILEHFCENTADLMTPFAQKAYYHPAMRGSYSIKAVLPALMPEMEQAYKDLELVHNGGEAMEAFPALKAMDRANRWAYRRALLAYCKLDTLAMVKVLGKLREVAEND</sequence>
<evidence type="ECO:0000313" key="3">
    <source>
        <dbReference type="EMBL" id="ETD24774.1"/>
    </source>
</evidence>
<evidence type="ECO:0000259" key="2">
    <source>
        <dbReference type="Pfam" id="PF11074"/>
    </source>
</evidence>
<dbReference type="PATRIC" id="fig|1357400.3.peg.156"/>
<accession>V8CBM8</accession>
<name>V8CBM8_9HELI</name>
<organism evidence="3 4">
    <name type="scientific">Helicobacter macacae MIT 99-5501</name>
    <dbReference type="NCBI Taxonomy" id="1357400"/>
    <lineage>
        <taxon>Bacteria</taxon>
        <taxon>Pseudomonadati</taxon>
        <taxon>Campylobacterota</taxon>
        <taxon>Epsilonproteobacteria</taxon>
        <taxon>Campylobacterales</taxon>
        <taxon>Helicobacteraceae</taxon>
        <taxon>Helicobacter</taxon>
    </lineage>
</organism>
<dbReference type="RefSeq" id="WP_023926776.1">
    <property type="nucleotide sequence ID" value="NZ_KI669454.1"/>
</dbReference>
<dbReference type="AlphaFoldDB" id="V8CBM8"/>
<dbReference type="Pfam" id="PF11074">
    <property type="entry name" value="DUF2779"/>
    <property type="match status" value="1"/>
</dbReference>
<dbReference type="EMBL" id="AZJI01000001">
    <property type="protein sequence ID" value="ETD24774.1"/>
    <property type="molecule type" value="Genomic_DNA"/>
</dbReference>
<comment type="caution">
    <text evidence="3">The sequence shown here is derived from an EMBL/GenBank/DDBJ whole genome shotgun (WGS) entry which is preliminary data.</text>
</comment>
<keyword evidence="4" id="KW-1185">Reference proteome</keyword>
<feature type="region of interest" description="Disordered" evidence="1">
    <location>
        <begin position="86"/>
        <end position="116"/>
    </location>
</feature>
<dbReference type="Proteomes" id="UP000018731">
    <property type="component" value="Unassembled WGS sequence"/>
</dbReference>
<gene>
    <name evidence="3" type="ORF">HMPREF2086_00108</name>
</gene>
<reference evidence="3 4" key="1">
    <citation type="journal article" date="2014" name="Genome Announc.">
        <title>Draft genome sequences of six enterohepatic helicobacter species isolated from humans and one from rhesus macaques.</title>
        <authorList>
            <person name="Shen Z."/>
            <person name="Sheh A."/>
            <person name="Young S.K."/>
            <person name="Abouelliel A."/>
            <person name="Ward D.V."/>
            <person name="Earl A.M."/>
            <person name="Fox J.G."/>
        </authorList>
    </citation>
    <scope>NUCLEOTIDE SEQUENCE [LARGE SCALE GENOMIC DNA]</scope>
    <source>
        <strain evidence="3 4">MIT 99-5501</strain>
    </source>
</reference>
<proteinExistence type="predicted"/>
<dbReference type="InterPro" id="IPR021301">
    <property type="entry name" value="DUF2779"/>
</dbReference>
<dbReference type="eggNOG" id="COG1075">
    <property type="taxonomic scope" value="Bacteria"/>
</dbReference>